<proteinExistence type="predicted"/>
<sequence length="762" mass="84854">MSLLAAVDLNWLLQFIVTVFILALGLLHLVKNTASRYFLADENDSDGISGWSSPRATTAAAKNIDSCMMKTTMKTTELIPEEAACAVCGNLTKKKCSGCKMVMYCSEVCQSSHWRLEHKKKCKDFQLSGKSTLGGKKDYSSGGSSKIIQSKEILFPYEEFVKFFNWDKSGFPPCGLLNCGNSCFANVVLQCLTYTKPLVAFLLEKGHRKECRRNEWCFFCEFQTHIERVSQSSQPFSPINILSRLPNIGGTLGYGKQEDAHEFMRFAIDTMQSACLDEFGGEKAIHPCSQETTLIQHIFGGHLQSQVICTKCKNVSNQFENMMDLTVEIHGDAASLEECLNQFTVREWLHGDNMYKCESCNDYVMAWKRLTVRKGPNILTIALKRFQSGRFGKLNKRVSFPETLDLSPYMSDAGDNNSIYKLYAVIVHVDMLNASFFGHYICYIKDFQGNWYRIDDCKVNCVDLDEVLSQGAYMLLYSRVCARPSSLYLVEPSRKDDQESSRVRSEYQASSAPLDQCQSTEESNDILVNSGLLPSDGLSVTKVNSSSEAISLKNNHEDIQERFDKEDLRGNFPFPMDAEICARSFAPADSVESAKHSQGGEETTSLTIMDASETDIMEVEHPSSSNFEVEDASGGSARIASEHSIDNGCMPAQNHVNEKEGILVDDFVAVSSSNLDSVESKSASSGEKILQYAARRSERRRSCKNPKPLFTPGFLDRRLQNKSSRGGEVSVEVGKISGGNIGCCTNGINSESIEKYPMKRLG</sequence>
<evidence type="ECO:0000313" key="1">
    <source>
        <dbReference type="EMBL" id="KAI5673086.1"/>
    </source>
</evidence>
<comment type="caution">
    <text evidence="1">The sequence shown here is derived from an EMBL/GenBank/DDBJ whole genome shotgun (WGS) entry which is preliminary data.</text>
</comment>
<gene>
    <name evidence="1" type="ORF">M9H77_13450</name>
</gene>
<keyword evidence="2" id="KW-1185">Reference proteome</keyword>
<dbReference type="Proteomes" id="UP001060085">
    <property type="component" value="Linkage Group LG03"/>
</dbReference>
<organism evidence="1 2">
    <name type="scientific">Catharanthus roseus</name>
    <name type="common">Madagascar periwinkle</name>
    <name type="synonym">Vinca rosea</name>
    <dbReference type="NCBI Taxonomy" id="4058"/>
    <lineage>
        <taxon>Eukaryota</taxon>
        <taxon>Viridiplantae</taxon>
        <taxon>Streptophyta</taxon>
        <taxon>Embryophyta</taxon>
        <taxon>Tracheophyta</taxon>
        <taxon>Spermatophyta</taxon>
        <taxon>Magnoliopsida</taxon>
        <taxon>eudicotyledons</taxon>
        <taxon>Gunneridae</taxon>
        <taxon>Pentapetalae</taxon>
        <taxon>asterids</taxon>
        <taxon>lamiids</taxon>
        <taxon>Gentianales</taxon>
        <taxon>Apocynaceae</taxon>
        <taxon>Rauvolfioideae</taxon>
        <taxon>Vinceae</taxon>
        <taxon>Catharanthinae</taxon>
        <taxon>Catharanthus</taxon>
    </lineage>
</organism>
<protein>
    <submittedName>
        <fullName evidence="1">Uncharacterized protein</fullName>
    </submittedName>
</protein>
<name>A0ACC0BKG7_CATRO</name>
<accession>A0ACC0BKG7</accession>
<dbReference type="EMBL" id="CM044703">
    <property type="protein sequence ID" value="KAI5673086.1"/>
    <property type="molecule type" value="Genomic_DNA"/>
</dbReference>
<evidence type="ECO:0000313" key="2">
    <source>
        <dbReference type="Proteomes" id="UP001060085"/>
    </source>
</evidence>
<reference evidence="2" key="1">
    <citation type="journal article" date="2023" name="Nat. Plants">
        <title>Single-cell RNA sequencing provides a high-resolution roadmap for understanding the multicellular compartmentation of specialized metabolism.</title>
        <authorList>
            <person name="Sun S."/>
            <person name="Shen X."/>
            <person name="Li Y."/>
            <person name="Li Y."/>
            <person name="Wang S."/>
            <person name="Li R."/>
            <person name="Zhang H."/>
            <person name="Shen G."/>
            <person name="Guo B."/>
            <person name="Wei J."/>
            <person name="Xu J."/>
            <person name="St-Pierre B."/>
            <person name="Chen S."/>
            <person name="Sun C."/>
        </authorList>
    </citation>
    <scope>NUCLEOTIDE SEQUENCE [LARGE SCALE GENOMIC DNA]</scope>
</reference>